<evidence type="ECO:0000256" key="1">
    <source>
        <dbReference type="SAM" id="Coils"/>
    </source>
</evidence>
<organism evidence="2 3">
    <name type="scientific">Funneliformis caledonium</name>
    <dbReference type="NCBI Taxonomy" id="1117310"/>
    <lineage>
        <taxon>Eukaryota</taxon>
        <taxon>Fungi</taxon>
        <taxon>Fungi incertae sedis</taxon>
        <taxon>Mucoromycota</taxon>
        <taxon>Glomeromycotina</taxon>
        <taxon>Glomeromycetes</taxon>
        <taxon>Glomerales</taxon>
        <taxon>Glomeraceae</taxon>
        <taxon>Funneliformis</taxon>
    </lineage>
</organism>
<dbReference type="EMBL" id="CAJVPQ010010057">
    <property type="protein sequence ID" value="CAG8719912.1"/>
    <property type="molecule type" value="Genomic_DNA"/>
</dbReference>
<accession>A0A9N9I4Q4</accession>
<reference evidence="2" key="1">
    <citation type="submission" date="2021-06" db="EMBL/GenBank/DDBJ databases">
        <authorList>
            <person name="Kallberg Y."/>
            <person name="Tangrot J."/>
            <person name="Rosling A."/>
        </authorList>
    </citation>
    <scope>NUCLEOTIDE SEQUENCE</scope>
    <source>
        <strain evidence="2">UK204</strain>
    </source>
</reference>
<proteinExistence type="predicted"/>
<keyword evidence="1" id="KW-0175">Coiled coil</keyword>
<feature type="coiled-coil region" evidence="1">
    <location>
        <begin position="64"/>
        <end position="132"/>
    </location>
</feature>
<dbReference type="Proteomes" id="UP000789570">
    <property type="component" value="Unassembled WGS sequence"/>
</dbReference>
<protein>
    <submittedName>
        <fullName evidence="2">16581_t:CDS:1</fullName>
    </submittedName>
</protein>
<evidence type="ECO:0000313" key="3">
    <source>
        <dbReference type="Proteomes" id="UP000789570"/>
    </source>
</evidence>
<evidence type="ECO:0000313" key="2">
    <source>
        <dbReference type="EMBL" id="CAG8719912.1"/>
    </source>
</evidence>
<dbReference type="OrthoDB" id="2469796at2759"/>
<keyword evidence="3" id="KW-1185">Reference proteome</keyword>
<dbReference type="AlphaFoldDB" id="A0A9N9I4Q4"/>
<name>A0A9N9I4Q4_9GLOM</name>
<comment type="caution">
    <text evidence="2">The sequence shown here is derived from an EMBL/GenBank/DDBJ whole genome shotgun (WGS) entry which is preliminary data.</text>
</comment>
<feature type="non-terminal residue" evidence="2">
    <location>
        <position position="215"/>
    </location>
</feature>
<sequence>YESDIDIKVLDIVIKHHCNQENWSAFCKRYPTERTLRNDAKRDIFINLIKLNSEESKELFRKWLREVKENFNKVSEQNQECKEKIKALKAEQKIWKQSKNQAEDIKEKNKKLESSSEKISHLEARVENELQNENLLYFNNKPLPALPIEEENDMVCKRCEEKYWSDELLKCNRCGRLQTKLDFDIVTGKNVCYCIRNNEDLKEKELLLLPDEENN</sequence>
<gene>
    <name evidence="2" type="ORF">FCALED_LOCUS14337</name>
</gene>